<name>S3L3K1_TREMA</name>
<sequence length="385" mass="42090">MKKNRIYAVLSVCAALSLLFTACGKKAQAKDNKTVNLWATGSDNVRQIFEALATDFNTNSEYAGKYEIKLNFMLSGTGTQSLVDMLTAAYKAKQTKTDYDLVDLGGDDLSRTVSLIGEQGFLKIDPAKVPNAAGVSAQPPTAKGKLQPYRGTTVVLAYNSKTVPTPPKTTDELTQWIMDHPGRFSYNTPGTGGAGDSFARTAVYNFISDPAAMMSDDEKWTKEWDPGFGYLAKIHPYMYKSGGAVVYPNKNQGTLDLLSNGEIDMCPAWADMLLSQRAAGTVPEYIKMCTIEPSFTGSVQGLIVPNFGSNSDGAFAFINYILSEQTQTMLVRKMAAIPLVDTTKMDLTGYEDLRDLDVSKFRVMSIGDLSTAFNERWDVEISTLK</sequence>
<dbReference type="PROSITE" id="PS51257">
    <property type="entry name" value="PROKAR_LIPOPROTEIN"/>
    <property type="match status" value="1"/>
</dbReference>
<dbReference type="PATRIC" id="fig|1125699.3.peg.1731"/>
<organism evidence="2 3">
    <name type="scientific">Treponema maltophilum ATCC 51939</name>
    <dbReference type="NCBI Taxonomy" id="1125699"/>
    <lineage>
        <taxon>Bacteria</taxon>
        <taxon>Pseudomonadati</taxon>
        <taxon>Spirochaetota</taxon>
        <taxon>Spirochaetia</taxon>
        <taxon>Spirochaetales</taxon>
        <taxon>Treponemataceae</taxon>
        <taxon>Treponema</taxon>
    </lineage>
</organism>
<dbReference type="AlphaFoldDB" id="S3L3K1"/>
<dbReference type="RefSeq" id="WP_016525980.1">
    <property type="nucleotide sequence ID" value="NZ_KE332518.1"/>
</dbReference>
<comment type="caution">
    <text evidence="2">The sequence shown here is derived from an EMBL/GenBank/DDBJ whole genome shotgun (WGS) entry which is preliminary data.</text>
</comment>
<dbReference type="EMBL" id="ATFF01000006">
    <property type="protein sequence ID" value="EPF31369.1"/>
    <property type="molecule type" value="Genomic_DNA"/>
</dbReference>
<keyword evidence="1" id="KW-0732">Signal</keyword>
<accession>S3L3K1</accession>
<evidence type="ECO:0008006" key="4">
    <source>
        <dbReference type="Google" id="ProtNLM"/>
    </source>
</evidence>
<reference evidence="2 3" key="1">
    <citation type="submission" date="2013-04" db="EMBL/GenBank/DDBJ databases">
        <title>The Genome Sequence of Treponema maltophilum ATCC 51939.</title>
        <authorList>
            <consortium name="The Broad Institute Genomics Platform"/>
            <person name="Earl A."/>
            <person name="Ward D."/>
            <person name="Feldgarden M."/>
            <person name="Gevers D."/>
            <person name="Leonetti C."/>
            <person name="Blanton J.M."/>
            <person name="Dewhirst F.E."/>
            <person name="Izard J."/>
            <person name="Walker B."/>
            <person name="Young S."/>
            <person name="Zeng Q."/>
            <person name="Gargeya S."/>
            <person name="Fitzgerald M."/>
            <person name="Haas B."/>
            <person name="Abouelleil A."/>
            <person name="Allen A.W."/>
            <person name="Alvarado L."/>
            <person name="Arachchi H.M."/>
            <person name="Berlin A.M."/>
            <person name="Chapman S.B."/>
            <person name="Gainer-Dewar J."/>
            <person name="Goldberg J."/>
            <person name="Griggs A."/>
            <person name="Gujja S."/>
            <person name="Hansen M."/>
            <person name="Howarth C."/>
            <person name="Imamovic A."/>
            <person name="Ireland A."/>
            <person name="Larimer J."/>
            <person name="McCowan C."/>
            <person name="Murphy C."/>
            <person name="Pearson M."/>
            <person name="Poon T.W."/>
            <person name="Priest M."/>
            <person name="Roberts A."/>
            <person name="Saif S."/>
            <person name="Shea T."/>
            <person name="Sisk P."/>
            <person name="Sykes S."/>
            <person name="Wortman J."/>
            <person name="Nusbaum C."/>
            <person name="Birren B."/>
        </authorList>
    </citation>
    <scope>NUCLEOTIDE SEQUENCE [LARGE SCALE GENOMIC DNA]</scope>
    <source>
        <strain evidence="2 3">ATCC 51939</strain>
    </source>
</reference>
<dbReference type="eggNOG" id="COG4134">
    <property type="taxonomic scope" value="Bacteria"/>
</dbReference>
<dbReference type="PANTHER" id="PTHR42779">
    <property type="entry name" value="PROTEIN YNJB"/>
    <property type="match status" value="1"/>
</dbReference>
<feature type="signal peptide" evidence="1">
    <location>
        <begin position="1"/>
        <end position="29"/>
    </location>
</feature>
<evidence type="ECO:0000313" key="3">
    <source>
        <dbReference type="Proteomes" id="UP000014541"/>
    </source>
</evidence>
<dbReference type="Proteomes" id="UP000014541">
    <property type="component" value="Unassembled WGS sequence"/>
</dbReference>
<keyword evidence="3" id="KW-1185">Reference proteome</keyword>
<dbReference type="HOGENOM" id="CLU_058811_0_0_12"/>
<dbReference type="OrthoDB" id="3239593at2"/>
<dbReference type="PANTHER" id="PTHR42779:SF1">
    <property type="entry name" value="PROTEIN YNJB"/>
    <property type="match status" value="1"/>
</dbReference>
<evidence type="ECO:0000256" key="1">
    <source>
        <dbReference type="SAM" id="SignalP"/>
    </source>
</evidence>
<gene>
    <name evidence="2" type="ORF">HMPREF9194_01715</name>
</gene>
<dbReference type="SUPFAM" id="SSF53850">
    <property type="entry name" value="Periplasmic binding protein-like II"/>
    <property type="match status" value="1"/>
</dbReference>
<protein>
    <recommendedName>
        <fullName evidence="4">ABC transporter periplasmic binding protein, thiB subfamily</fullName>
    </recommendedName>
</protein>
<dbReference type="InterPro" id="IPR006059">
    <property type="entry name" value="SBP"/>
</dbReference>
<feature type="chain" id="PRO_5004511431" description="ABC transporter periplasmic binding protein, thiB subfamily" evidence="1">
    <location>
        <begin position="30"/>
        <end position="385"/>
    </location>
</feature>
<evidence type="ECO:0000313" key="2">
    <source>
        <dbReference type="EMBL" id="EPF31369.1"/>
    </source>
</evidence>
<dbReference type="Gene3D" id="3.40.190.10">
    <property type="entry name" value="Periplasmic binding protein-like II"/>
    <property type="match status" value="2"/>
</dbReference>
<dbReference type="STRING" id="1125699.HMPREF9194_01715"/>
<dbReference type="Pfam" id="PF13416">
    <property type="entry name" value="SBP_bac_8"/>
    <property type="match status" value="1"/>
</dbReference>
<proteinExistence type="predicted"/>